<evidence type="ECO:0000256" key="2">
    <source>
        <dbReference type="SAM" id="MobiDB-lite"/>
    </source>
</evidence>
<evidence type="ECO:0000259" key="3">
    <source>
        <dbReference type="SMART" id="SM00471"/>
    </source>
</evidence>
<evidence type="ECO:0000256" key="1">
    <source>
        <dbReference type="ARBA" id="ARBA00022801"/>
    </source>
</evidence>
<dbReference type="SMART" id="SM00471">
    <property type="entry name" value="HDc"/>
    <property type="match status" value="1"/>
</dbReference>
<dbReference type="PANTHER" id="PTHR11373">
    <property type="entry name" value="DEOXYNUCLEOSIDE TRIPHOSPHATE TRIPHOSPHOHYDROLASE"/>
    <property type="match status" value="1"/>
</dbReference>
<feature type="domain" description="HD/PDEase" evidence="3">
    <location>
        <begin position="62"/>
        <end position="269"/>
    </location>
</feature>
<dbReference type="NCBIfam" id="TIGR01353">
    <property type="entry name" value="dGTP_triPase"/>
    <property type="match status" value="1"/>
</dbReference>
<dbReference type="Gene3D" id="1.10.3210.10">
    <property type="entry name" value="Hypothetical protein af1432"/>
    <property type="match status" value="1"/>
</dbReference>
<dbReference type="InterPro" id="IPR006674">
    <property type="entry name" value="HD_domain"/>
</dbReference>
<dbReference type="Pfam" id="PF01966">
    <property type="entry name" value="HD"/>
    <property type="match status" value="1"/>
</dbReference>
<proteinExistence type="predicted"/>
<keyword evidence="5" id="KW-1185">Reference proteome</keyword>
<dbReference type="OrthoDB" id="9803619at2"/>
<dbReference type="CDD" id="cd00077">
    <property type="entry name" value="HDc"/>
    <property type="match status" value="1"/>
</dbReference>
<organism evidence="4 5">
    <name type="scientific">Auraticoccus monumenti</name>
    <dbReference type="NCBI Taxonomy" id="675864"/>
    <lineage>
        <taxon>Bacteria</taxon>
        <taxon>Bacillati</taxon>
        <taxon>Actinomycetota</taxon>
        <taxon>Actinomycetes</taxon>
        <taxon>Propionibacteriales</taxon>
        <taxon>Propionibacteriaceae</taxon>
        <taxon>Auraticoccus</taxon>
    </lineage>
</organism>
<dbReference type="InterPro" id="IPR050135">
    <property type="entry name" value="dGTPase-like"/>
</dbReference>
<dbReference type="GO" id="GO:0006203">
    <property type="term" value="P:dGTP catabolic process"/>
    <property type="evidence" value="ECO:0007669"/>
    <property type="project" value="TreeGrafter"/>
</dbReference>
<dbReference type="InterPro" id="IPR003607">
    <property type="entry name" value="HD/PDEase_dom"/>
</dbReference>
<dbReference type="Proteomes" id="UP000198546">
    <property type="component" value="Chromosome i"/>
</dbReference>
<dbReference type="PANTHER" id="PTHR11373:SF32">
    <property type="entry name" value="DEOXYGUANOSINETRIPHOSPHATE TRIPHOSPHOHYDROLASE"/>
    <property type="match status" value="1"/>
</dbReference>
<accession>A0A1G6VEW6</accession>
<dbReference type="RefSeq" id="WP_090591429.1">
    <property type="nucleotide sequence ID" value="NZ_LT629688.1"/>
</dbReference>
<sequence length="522" mass="57240">MQESGQQARVRRARPETRSSRPLASGYESEFRVDLERLRFAPSFSRLAEVTQVVTAASTPGVVHNRLTHTIKVTAVARAIAVGLWSSSDQELLDRLGGLDHVVTQAAAVAHDLGHPPFGHLGERVLDRLARTRFGLRDGFEGNAQTFRIITELEVLGPGDEGLNLTAAVRAAVLKYPWGRFHWPDPHPSSWPEPPRGAAVGPRRSPSEDLSLGGVPAKFSAYVPDLAELVDVLGAFPGLAPGRQTLECAVMDLADDIAYSLHDLEDFHRSGVLQYSLVSAELREWATNRRELAATDGAELRERARRPGTGLERLRRRLVDKDAWVFDEDAFAEAVGSIGEEFVDGVLAVPHDGSMAADRAISGFTGSWIDRLISSVRLVADPPVRGSTVSLSTLAWHQVSVLKFVHQYFVLNRPDLAMQQRGQAAALTQLVTGYDDWLSDVHDAPRAPRRLVDLVQTAAAGYRRTAREHPEWLDHQTDEASLARMARGRGILDYVASLTDEQSFDQGMRMDGAGGRLWAGGV</sequence>
<keyword evidence="1" id="KW-0378">Hydrolase</keyword>
<reference evidence="4 5" key="1">
    <citation type="submission" date="2016-10" db="EMBL/GenBank/DDBJ databases">
        <authorList>
            <person name="de Groot N.N."/>
        </authorList>
    </citation>
    <scope>NUCLEOTIDE SEQUENCE [LARGE SCALE GENOMIC DNA]</scope>
    <source>
        <strain evidence="4 5">MON 2.2</strain>
    </source>
</reference>
<dbReference type="InterPro" id="IPR006261">
    <property type="entry name" value="dGTPase"/>
</dbReference>
<dbReference type="GO" id="GO:0008832">
    <property type="term" value="F:dGTPase activity"/>
    <property type="evidence" value="ECO:0007669"/>
    <property type="project" value="TreeGrafter"/>
</dbReference>
<evidence type="ECO:0000313" key="5">
    <source>
        <dbReference type="Proteomes" id="UP000198546"/>
    </source>
</evidence>
<gene>
    <name evidence="4" type="ORF">SAMN04489747_1136</name>
</gene>
<dbReference type="SUPFAM" id="SSF109604">
    <property type="entry name" value="HD-domain/PDEase-like"/>
    <property type="match status" value="1"/>
</dbReference>
<name>A0A1G6VEW6_9ACTN</name>
<evidence type="ECO:0000313" key="4">
    <source>
        <dbReference type="EMBL" id="SDD52108.1"/>
    </source>
</evidence>
<feature type="region of interest" description="Disordered" evidence="2">
    <location>
        <begin position="189"/>
        <end position="209"/>
    </location>
</feature>
<feature type="region of interest" description="Disordered" evidence="2">
    <location>
        <begin position="1"/>
        <end position="25"/>
    </location>
</feature>
<dbReference type="STRING" id="675864.SAMN04489747_1136"/>
<protein>
    <submittedName>
        <fullName evidence="4">dGTPase</fullName>
    </submittedName>
</protein>
<dbReference type="EMBL" id="LT629688">
    <property type="protein sequence ID" value="SDD52108.1"/>
    <property type="molecule type" value="Genomic_DNA"/>
</dbReference>
<dbReference type="AlphaFoldDB" id="A0A1G6VEW6"/>